<evidence type="ECO:0000313" key="2">
    <source>
        <dbReference type="EMBL" id="KAB2935371.1"/>
    </source>
</evidence>
<dbReference type="Proteomes" id="UP000460298">
    <property type="component" value="Unassembled WGS sequence"/>
</dbReference>
<dbReference type="EMBL" id="WBUI01000001">
    <property type="protein sequence ID" value="KAB2935371.1"/>
    <property type="molecule type" value="Genomic_DNA"/>
</dbReference>
<dbReference type="AlphaFoldDB" id="A0A833H4V0"/>
<sequence>MFYTRMPFLVGAALHLLFLFTRMSITQWRCVADDCSGLFFADFPISLIYLAFPDGVLIVFSLLFGTLLWGLYGLAVSALLNRLFGEHT</sequence>
<accession>A0A833H4V0</accession>
<keyword evidence="1" id="KW-0472">Membrane</keyword>
<reference evidence="2 3" key="1">
    <citation type="submission" date="2019-10" db="EMBL/GenBank/DDBJ databases">
        <title>Extracellular Electron Transfer in a Candidatus Methanoperedens spp. Enrichment Culture.</title>
        <authorList>
            <person name="Berger S."/>
            <person name="Rangel Shaw D."/>
            <person name="Berben T."/>
            <person name="In 'T Zandt M."/>
            <person name="Frank J."/>
            <person name="Reimann J."/>
            <person name="Jetten M.S.M."/>
            <person name="Welte C.U."/>
        </authorList>
    </citation>
    <scope>NUCLEOTIDE SEQUENCE [LARGE SCALE GENOMIC DNA]</scope>
    <source>
        <strain evidence="2">SB12</strain>
    </source>
</reference>
<evidence type="ECO:0000256" key="1">
    <source>
        <dbReference type="SAM" id="Phobius"/>
    </source>
</evidence>
<organism evidence="2 3">
    <name type="scientific">Leptonema illini</name>
    <dbReference type="NCBI Taxonomy" id="183"/>
    <lineage>
        <taxon>Bacteria</taxon>
        <taxon>Pseudomonadati</taxon>
        <taxon>Spirochaetota</taxon>
        <taxon>Spirochaetia</taxon>
        <taxon>Leptospirales</taxon>
        <taxon>Leptospiraceae</taxon>
        <taxon>Leptonema</taxon>
    </lineage>
</organism>
<comment type="caution">
    <text evidence="2">The sequence shown here is derived from an EMBL/GenBank/DDBJ whole genome shotgun (WGS) entry which is preliminary data.</text>
</comment>
<name>A0A833H4V0_9LEPT</name>
<protein>
    <submittedName>
        <fullName evidence="2">Uncharacterized protein</fullName>
    </submittedName>
</protein>
<gene>
    <name evidence="2" type="ORF">F9K24_01180</name>
</gene>
<feature type="transmembrane region" description="Helical" evidence="1">
    <location>
        <begin position="56"/>
        <end position="80"/>
    </location>
</feature>
<evidence type="ECO:0000313" key="3">
    <source>
        <dbReference type="Proteomes" id="UP000460298"/>
    </source>
</evidence>
<proteinExistence type="predicted"/>
<keyword evidence="1" id="KW-0812">Transmembrane</keyword>
<keyword evidence="1" id="KW-1133">Transmembrane helix</keyword>
<dbReference type="RefSeq" id="WP_002774233.1">
    <property type="nucleotide sequence ID" value="NZ_JQDG01000006.1"/>
</dbReference>